<keyword evidence="2" id="KW-0547">Nucleotide-binding</keyword>
<dbReference type="Gene3D" id="3.40.50.300">
    <property type="entry name" value="P-loop containing nucleotide triphosphate hydrolases"/>
    <property type="match status" value="1"/>
</dbReference>
<comment type="similarity">
    <text evidence="1">Belongs to the GSP E family.</text>
</comment>
<dbReference type="GO" id="GO:0005524">
    <property type="term" value="F:ATP binding"/>
    <property type="evidence" value="ECO:0007669"/>
    <property type="project" value="UniProtKB-KW"/>
</dbReference>
<dbReference type="AlphaFoldDB" id="A0A2H0V241"/>
<evidence type="ECO:0000256" key="1">
    <source>
        <dbReference type="ARBA" id="ARBA00006611"/>
    </source>
</evidence>
<protein>
    <recommendedName>
        <fullName evidence="5">Bacterial type II secretion system protein E domain-containing protein</fullName>
    </recommendedName>
</protein>
<dbReference type="FunFam" id="3.40.50.300:FF:000398">
    <property type="entry name" value="Type IV pilus assembly ATPase PilB"/>
    <property type="match status" value="1"/>
</dbReference>
<dbReference type="SUPFAM" id="SSF52540">
    <property type="entry name" value="P-loop containing nucleoside triphosphate hydrolases"/>
    <property type="match status" value="1"/>
</dbReference>
<dbReference type="GO" id="GO:0016887">
    <property type="term" value="F:ATP hydrolysis activity"/>
    <property type="evidence" value="ECO:0007669"/>
    <property type="project" value="TreeGrafter"/>
</dbReference>
<feature type="region of interest" description="Disordered" evidence="4">
    <location>
        <begin position="1"/>
        <end position="28"/>
    </location>
</feature>
<dbReference type="Pfam" id="PF00437">
    <property type="entry name" value="T2SSE"/>
    <property type="match status" value="1"/>
</dbReference>
<reference evidence="7" key="1">
    <citation type="submission" date="2017-09" db="EMBL/GenBank/DDBJ databases">
        <title>Depth-based differentiation of microbial function through sediment-hosted aquifers and enrichment of novel symbionts in the deep terrestrial subsurface.</title>
        <authorList>
            <person name="Probst A.J."/>
            <person name="Ladd B."/>
            <person name="Jarett J.K."/>
            <person name="Geller-Mcgrath D.E."/>
            <person name="Sieber C.M.K."/>
            <person name="Emerson J.B."/>
            <person name="Anantharaman K."/>
            <person name="Thomas B.C."/>
            <person name="Malmstrom R."/>
            <person name="Stieglmeier M."/>
            <person name="Klingl A."/>
            <person name="Woyke T."/>
            <person name="Ryan C.M."/>
            <person name="Banfield J.F."/>
        </authorList>
    </citation>
    <scope>NUCLEOTIDE SEQUENCE [LARGE SCALE GENOMIC DNA]</scope>
</reference>
<organism evidence="6 7">
    <name type="scientific">Candidatus Falkowbacteria bacterium CG10_big_fil_rev_8_21_14_0_10_43_10</name>
    <dbReference type="NCBI Taxonomy" id="1974567"/>
    <lineage>
        <taxon>Bacteria</taxon>
        <taxon>Candidatus Falkowiibacteriota</taxon>
    </lineage>
</organism>
<evidence type="ECO:0000259" key="5">
    <source>
        <dbReference type="PROSITE" id="PS00662"/>
    </source>
</evidence>
<evidence type="ECO:0000256" key="4">
    <source>
        <dbReference type="SAM" id="MobiDB-lite"/>
    </source>
</evidence>
<evidence type="ECO:0000313" key="6">
    <source>
        <dbReference type="EMBL" id="PIR93118.1"/>
    </source>
</evidence>
<dbReference type="Gene3D" id="3.30.450.90">
    <property type="match status" value="1"/>
</dbReference>
<sequence>MTDSFQSIEDLAEGNDAEQKTKGRETVQQKLKTKETEIKVKEVEKEIEEKAKSQGLPYINLVGFPISPEALSKVSEEESRRLKAVCFFYDGDSFRLGAAERNNAAAEAVEKISQELHCQGRMYLISENSLKAAQKLYKILPKPREIVRGVKVSEEELNKYSESFDSFKELQDVIARTDVSQIVSMILAAAVKSRSSDIHIEGEEKDIKVRLRIDGVLHDAAILEKNIWPKVISRMKLLAKVKINIDDRPQDGRFAIIMKERKIDIRASFLPTAYGESVVMRLLDSAKENISFSDLGLWDKAYHELKHQIERPNGMIITTGPTGSGKTTTLYSILLKLNKPETKIITIEDPIEYQLTGVNQSQVGDNYTFAKGLRSIVRQDPDIIMVGEIRDLETAEIAIQAALTGHLVLSTIHTNDASGTIPRLLSMGVKPFLLAPALNAMIGQRLIRRICEKCKQEAPLTEEQKRKVGEIIASLNEENRRKFDIANAKFYKGKGCEACQELGYKGRVGIYEIMAMDAEIEKLIQAGKVSEFDIQRVAAQRGMLTMAQDGILKAMQGITTVDEVLRVAE</sequence>
<keyword evidence="3" id="KW-0067">ATP-binding</keyword>
<comment type="caution">
    <text evidence="6">The sequence shown here is derived from an EMBL/GenBank/DDBJ whole genome shotgun (WGS) entry which is preliminary data.</text>
</comment>
<dbReference type="PANTHER" id="PTHR30258">
    <property type="entry name" value="TYPE II SECRETION SYSTEM PROTEIN GSPE-RELATED"/>
    <property type="match status" value="1"/>
</dbReference>
<proteinExistence type="inferred from homology"/>
<accession>A0A2H0V241</accession>
<dbReference type="Proteomes" id="UP000228626">
    <property type="component" value="Unassembled WGS sequence"/>
</dbReference>
<name>A0A2H0V241_9BACT</name>
<dbReference type="InterPro" id="IPR001482">
    <property type="entry name" value="T2SS/T4SS_dom"/>
</dbReference>
<gene>
    <name evidence="6" type="ORF">COT99_02480</name>
</gene>
<feature type="domain" description="Bacterial type II secretion system protein E" evidence="5">
    <location>
        <begin position="377"/>
        <end position="391"/>
    </location>
</feature>
<dbReference type="PROSITE" id="PS00662">
    <property type="entry name" value="T2SP_E"/>
    <property type="match status" value="1"/>
</dbReference>
<dbReference type="CDD" id="cd01129">
    <property type="entry name" value="PulE-GspE-like"/>
    <property type="match status" value="1"/>
</dbReference>
<feature type="compositionally biased region" description="Basic and acidic residues" evidence="4">
    <location>
        <begin position="17"/>
        <end position="28"/>
    </location>
</feature>
<dbReference type="EMBL" id="PFAR01000029">
    <property type="protein sequence ID" value="PIR93118.1"/>
    <property type="molecule type" value="Genomic_DNA"/>
</dbReference>
<dbReference type="InterPro" id="IPR027417">
    <property type="entry name" value="P-loop_NTPase"/>
</dbReference>
<dbReference type="PANTHER" id="PTHR30258:SF3">
    <property type="entry name" value="SLL1921 PROTEIN"/>
    <property type="match status" value="1"/>
</dbReference>
<dbReference type="GO" id="GO:0005886">
    <property type="term" value="C:plasma membrane"/>
    <property type="evidence" value="ECO:0007669"/>
    <property type="project" value="TreeGrafter"/>
</dbReference>
<evidence type="ECO:0000313" key="7">
    <source>
        <dbReference type="Proteomes" id="UP000228626"/>
    </source>
</evidence>
<evidence type="ECO:0000256" key="3">
    <source>
        <dbReference type="ARBA" id="ARBA00022840"/>
    </source>
</evidence>
<evidence type="ECO:0000256" key="2">
    <source>
        <dbReference type="ARBA" id="ARBA00022741"/>
    </source>
</evidence>